<evidence type="ECO:0000256" key="2">
    <source>
        <dbReference type="ARBA" id="ARBA00022723"/>
    </source>
</evidence>
<evidence type="ECO:0000313" key="6">
    <source>
        <dbReference type="EMBL" id="UYV61306.1"/>
    </source>
</evidence>
<dbReference type="InterPro" id="IPR052035">
    <property type="entry name" value="ZnF_BED_domain_contain"/>
</dbReference>
<proteinExistence type="predicted"/>
<keyword evidence="4" id="KW-0862">Zinc</keyword>
<evidence type="ECO:0000256" key="3">
    <source>
        <dbReference type="ARBA" id="ARBA00022771"/>
    </source>
</evidence>
<dbReference type="EMBL" id="CP092863">
    <property type="protein sequence ID" value="UYV61306.1"/>
    <property type="molecule type" value="Genomic_DNA"/>
</dbReference>
<keyword evidence="3" id="KW-0863">Zinc-finger</keyword>
<dbReference type="PANTHER" id="PTHR46481:SF10">
    <property type="entry name" value="ZINC FINGER BED DOMAIN-CONTAINING PROTEIN 39"/>
    <property type="match status" value="1"/>
</dbReference>
<evidence type="ECO:0000256" key="1">
    <source>
        <dbReference type="ARBA" id="ARBA00004123"/>
    </source>
</evidence>
<keyword evidence="7" id="KW-1185">Reference proteome</keyword>
<evidence type="ECO:0000256" key="4">
    <source>
        <dbReference type="ARBA" id="ARBA00022833"/>
    </source>
</evidence>
<keyword evidence="5" id="KW-0539">Nucleus</keyword>
<dbReference type="SUPFAM" id="SSF53098">
    <property type="entry name" value="Ribonuclease H-like"/>
    <property type="match status" value="1"/>
</dbReference>
<dbReference type="PANTHER" id="PTHR46481">
    <property type="entry name" value="ZINC FINGER BED DOMAIN-CONTAINING PROTEIN 4"/>
    <property type="match status" value="1"/>
</dbReference>
<comment type="subcellular location">
    <subcellularLocation>
        <location evidence="1">Nucleus</location>
    </subcellularLocation>
</comment>
<name>A0ABY6JZ47_9ARAC</name>
<accession>A0ABY6JZ47</accession>
<organism evidence="6 7">
    <name type="scientific">Cordylochernes scorpioides</name>
    <dbReference type="NCBI Taxonomy" id="51811"/>
    <lineage>
        <taxon>Eukaryota</taxon>
        <taxon>Metazoa</taxon>
        <taxon>Ecdysozoa</taxon>
        <taxon>Arthropoda</taxon>
        <taxon>Chelicerata</taxon>
        <taxon>Arachnida</taxon>
        <taxon>Pseudoscorpiones</taxon>
        <taxon>Cheliferoidea</taxon>
        <taxon>Chernetidae</taxon>
        <taxon>Cordylochernes</taxon>
    </lineage>
</organism>
<dbReference type="InterPro" id="IPR012337">
    <property type="entry name" value="RNaseH-like_sf"/>
</dbReference>
<protein>
    <submittedName>
        <fullName evidence="6">Uncharacterized protein</fullName>
    </submittedName>
</protein>
<gene>
    <name evidence="6" type="ORF">LAZ67_1004295</name>
</gene>
<evidence type="ECO:0000256" key="5">
    <source>
        <dbReference type="ARBA" id="ARBA00023242"/>
    </source>
</evidence>
<sequence>MARSSSPIRCEAWEATVFLVVMVQPRTVSDSDVQDIPRGESVRCFKISFLRVKTSVSVCKENNQMYNITAMAALMHQVKIEVGTSFNVKKNTFENTTEVTVISFRVIIPIYMLKETIKIKVCRYADTFREKVVRELQMEKEKGQLFSLTLDEWTSIRSKRYLNINIHSRTKVWNLGLTRISGVFSSEQCKYVIGAKLLEFGIDFETDIVCVTTDGCAMMMAALMHQVKIEVEHHLILRKILLKILQRYVEMLENETIKIKVCRYADTFREKVVRELQMEKEKGQLFSLTLDEWTSIRSKRYLNINIHSRTKVWNLGLTRISGVFSSEQCKYVIGAKLLEFGIDFETDIVCVTTDGCAMMVKLGHIIGPLQQLCYAHGLHLAVMDVLYGLLPNTALRNVV</sequence>
<dbReference type="Proteomes" id="UP001235939">
    <property type="component" value="Chromosome 01"/>
</dbReference>
<evidence type="ECO:0000313" key="7">
    <source>
        <dbReference type="Proteomes" id="UP001235939"/>
    </source>
</evidence>
<reference evidence="6 7" key="1">
    <citation type="submission" date="2022-01" db="EMBL/GenBank/DDBJ databases">
        <title>A chromosomal length assembly of Cordylochernes scorpioides.</title>
        <authorList>
            <person name="Zeh D."/>
            <person name="Zeh J."/>
        </authorList>
    </citation>
    <scope>NUCLEOTIDE SEQUENCE [LARGE SCALE GENOMIC DNA]</scope>
    <source>
        <strain evidence="6">IN4F17</strain>
        <tissue evidence="6">Whole Body</tissue>
    </source>
</reference>
<keyword evidence="2" id="KW-0479">Metal-binding</keyword>